<dbReference type="RefSeq" id="WP_182301624.1">
    <property type="nucleotide sequence ID" value="NZ_CP041969.1"/>
</dbReference>
<evidence type="ECO:0000313" key="2">
    <source>
        <dbReference type="Proteomes" id="UP000515679"/>
    </source>
</evidence>
<keyword evidence="2" id="KW-1185">Reference proteome</keyword>
<sequence>MTLVTMNKQDFDSLNDEGLGSACMEPTFRLIRGKNVSVKTQVISGLTKGQQALCLFRVMYDHAKNSAAELYGWTSYLHDQPGYWTGVTGALSFFGDRSLLALLEETEEMLHGRNVSLGLRWSDASPTDVEYDPELQRTMNGLFNRFQTLAPLSIRIVGDYIRANPQEYVSFEP</sequence>
<dbReference type="Proteomes" id="UP000515679">
    <property type="component" value="Chromosome"/>
</dbReference>
<dbReference type="AlphaFoldDB" id="A0A7G5BTI6"/>
<organism evidence="1 2">
    <name type="scientific">Cohnella cholangitidis</name>
    <dbReference type="NCBI Taxonomy" id="2598458"/>
    <lineage>
        <taxon>Bacteria</taxon>
        <taxon>Bacillati</taxon>
        <taxon>Bacillota</taxon>
        <taxon>Bacilli</taxon>
        <taxon>Bacillales</taxon>
        <taxon>Paenibacillaceae</taxon>
        <taxon>Cohnella</taxon>
    </lineage>
</organism>
<reference evidence="1 2" key="1">
    <citation type="submission" date="2019-07" db="EMBL/GenBank/DDBJ databases">
        <authorList>
            <person name="Kim J.K."/>
            <person name="Cheong H.-M."/>
            <person name="Choi Y."/>
            <person name="Hwang K.J."/>
            <person name="Lee S."/>
            <person name="Choi C."/>
        </authorList>
    </citation>
    <scope>NUCLEOTIDE SEQUENCE [LARGE SCALE GENOMIC DNA]</scope>
    <source>
        <strain evidence="1 2">KS 22</strain>
    </source>
</reference>
<protein>
    <submittedName>
        <fullName evidence="1">Uncharacterized protein</fullName>
    </submittedName>
</protein>
<accession>A0A7G5BTI6</accession>
<proteinExistence type="predicted"/>
<dbReference type="KEGG" id="cchl:FPL14_02940"/>
<dbReference type="EMBL" id="CP041969">
    <property type="protein sequence ID" value="QMV40270.1"/>
    <property type="molecule type" value="Genomic_DNA"/>
</dbReference>
<gene>
    <name evidence="1" type="ORF">FPL14_02940</name>
</gene>
<name>A0A7G5BTI6_9BACL</name>
<evidence type="ECO:0000313" key="1">
    <source>
        <dbReference type="EMBL" id="QMV40270.1"/>
    </source>
</evidence>